<reference evidence="2 3" key="1">
    <citation type="submission" date="2018-05" db="EMBL/GenBank/DDBJ databases">
        <title>Genomic Encyclopedia of Archaeal and Bacterial Type Strains, Phase II (KMG-II): from individual species to whole genera.</title>
        <authorList>
            <person name="Goeker M."/>
        </authorList>
    </citation>
    <scope>NUCLEOTIDE SEQUENCE [LARGE SCALE GENOMIC DNA]</scope>
    <source>
        <strain evidence="2 3">DSM 19975</strain>
    </source>
</reference>
<organism evidence="2 3">
    <name type="scientific">Mucilaginibacter oryzae</name>
    <dbReference type="NCBI Taxonomy" id="468058"/>
    <lineage>
        <taxon>Bacteria</taxon>
        <taxon>Pseudomonadati</taxon>
        <taxon>Bacteroidota</taxon>
        <taxon>Sphingobacteriia</taxon>
        <taxon>Sphingobacteriales</taxon>
        <taxon>Sphingobacteriaceae</taxon>
        <taxon>Mucilaginibacter</taxon>
    </lineage>
</organism>
<dbReference type="Pfam" id="PF04545">
    <property type="entry name" value="Sigma70_r4"/>
    <property type="match status" value="1"/>
</dbReference>
<comment type="caution">
    <text evidence="2">The sequence shown here is derived from an EMBL/GenBank/DDBJ whole genome shotgun (WGS) entry which is preliminary data.</text>
</comment>
<keyword evidence="2" id="KW-0240">DNA-directed RNA polymerase</keyword>
<dbReference type="GO" id="GO:0006352">
    <property type="term" value="P:DNA-templated transcription initiation"/>
    <property type="evidence" value="ECO:0007669"/>
    <property type="project" value="InterPro"/>
</dbReference>
<dbReference type="EMBL" id="QGHA01000001">
    <property type="protein sequence ID" value="PWK79761.1"/>
    <property type="molecule type" value="Genomic_DNA"/>
</dbReference>
<proteinExistence type="predicted"/>
<gene>
    <name evidence="2" type="ORF">LX99_00221</name>
</gene>
<feature type="domain" description="RNA polymerase sigma-70 region 4" evidence="1">
    <location>
        <begin position="112"/>
        <end position="156"/>
    </location>
</feature>
<dbReference type="SUPFAM" id="SSF88659">
    <property type="entry name" value="Sigma3 and sigma4 domains of RNA polymerase sigma factors"/>
    <property type="match status" value="1"/>
</dbReference>
<accession>A0A316HIE4</accession>
<evidence type="ECO:0000313" key="3">
    <source>
        <dbReference type="Proteomes" id="UP000245678"/>
    </source>
</evidence>
<evidence type="ECO:0000313" key="2">
    <source>
        <dbReference type="EMBL" id="PWK79761.1"/>
    </source>
</evidence>
<keyword evidence="2" id="KW-0804">Transcription</keyword>
<keyword evidence="3" id="KW-1185">Reference proteome</keyword>
<name>A0A316HIE4_9SPHI</name>
<dbReference type="AlphaFoldDB" id="A0A316HIE4"/>
<dbReference type="InterPro" id="IPR007630">
    <property type="entry name" value="RNA_pol_sigma70_r4"/>
</dbReference>
<protein>
    <submittedName>
        <fullName evidence="2">DNA-directed RNA polymerase specialized sigma24 family protein</fullName>
    </submittedName>
</protein>
<dbReference type="Gene3D" id="1.10.10.10">
    <property type="entry name" value="Winged helix-like DNA-binding domain superfamily/Winged helix DNA-binding domain"/>
    <property type="match status" value="1"/>
</dbReference>
<evidence type="ECO:0000259" key="1">
    <source>
        <dbReference type="Pfam" id="PF04545"/>
    </source>
</evidence>
<dbReference type="GO" id="GO:0003700">
    <property type="term" value="F:DNA-binding transcription factor activity"/>
    <property type="evidence" value="ECO:0007669"/>
    <property type="project" value="InterPro"/>
</dbReference>
<dbReference type="InterPro" id="IPR013324">
    <property type="entry name" value="RNA_pol_sigma_r3/r4-like"/>
</dbReference>
<dbReference type="Proteomes" id="UP000245678">
    <property type="component" value="Unassembled WGS sequence"/>
</dbReference>
<dbReference type="InterPro" id="IPR036388">
    <property type="entry name" value="WH-like_DNA-bd_sf"/>
</dbReference>
<dbReference type="GO" id="GO:0000428">
    <property type="term" value="C:DNA-directed RNA polymerase complex"/>
    <property type="evidence" value="ECO:0007669"/>
    <property type="project" value="UniProtKB-KW"/>
</dbReference>
<sequence>MNTQWQTSGSMSQSKLSAVSTLYANYAAKLFGYIFEVVKNQSVAEQYLVAVFNDVPNEIDDFLKTGANALCRLQMMARKKLSEFFETLDNETDKQALQNLQPLANNKYVAMMSPLQQQVFYAIHYRGHTIAQVAAELSKSNEEVKKVLKQCFTIIRNGRDNERLHR</sequence>